<protein>
    <submittedName>
        <fullName evidence="1">Uncharacterized protein</fullName>
    </submittedName>
</protein>
<accession>A0AAE0Y2W4</accession>
<proteinExistence type="predicted"/>
<sequence>MVFEDLRFPGSQQHYSVFVKIPGRTGSKLRRCDILHKYTSTLTADWSRGAANERRVKDSSSSQSRSLIAISGPACRSFDLRPVRDGLMALEPTCQR</sequence>
<name>A0AAE0Y2W4_9GAST</name>
<evidence type="ECO:0000313" key="2">
    <source>
        <dbReference type="Proteomes" id="UP001283361"/>
    </source>
</evidence>
<organism evidence="1 2">
    <name type="scientific">Elysia crispata</name>
    <name type="common">lettuce slug</name>
    <dbReference type="NCBI Taxonomy" id="231223"/>
    <lineage>
        <taxon>Eukaryota</taxon>
        <taxon>Metazoa</taxon>
        <taxon>Spiralia</taxon>
        <taxon>Lophotrochozoa</taxon>
        <taxon>Mollusca</taxon>
        <taxon>Gastropoda</taxon>
        <taxon>Heterobranchia</taxon>
        <taxon>Euthyneura</taxon>
        <taxon>Panpulmonata</taxon>
        <taxon>Sacoglossa</taxon>
        <taxon>Placobranchoidea</taxon>
        <taxon>Plakobranchidae</taxon>
        <taxon>Elysia</taxon>
    </lineage>
</organism>
<dbReference type="Proteomes" id="UP001283361">
    <property type="component" value="Unassembled WGS sequence"/>
</dbReference>
<comment type="caution">
    <text evidence="1">The sequence shown here is derived from an EMBL/GenBank/DDBJ whole genome shotgun (WGS) entry which is preliminary data.</text>
</comment>
<dbReference type="AlphaFoldDB" id="A0AAE0Y2W4"/>
<reference evidence="1" key="1">
    <citation type="journal article" date="2023" name="G3 (Bethesda)">
        <title>A reference genome for the long-term kleptoplast-retaining sea slug Elysia crispata morphotype clarki.</title>
        <authorList>
            <person name="Eastman K.E."/>
            <person name="Pendleton A.L."/>
            <person name="Shaikh M.A."/>
            <person name="Suttiyut T."/>
            <person name="Ogas R."/>
            <person name="Tomko P."/>
            <person name="Gavelis G."/>
            <person name="Widhalm J.R."/>
            <person name="Wisecaver J.H."/>
        </authorList>
    </citation>
    <scope>NUCLEOTIDE SEQUENCE</scope>
    <source>
        <strain evidence="1">ECLA1</strain>
    </source>
</reference>
<dbReference type="EMBL" id="JAWDGP010007068">
    <property type="protein sequence ID" value="KAK3730631.1"/>
    <property type="molecule type" value="Genomic_DNA"/>
</dbReference>
<keyword evidence="2" id="KW-1185">Reference proteome</keyword>
<gene>
    <name evidence="1" type="ORF">RRG08_060299</name>
</gene>
<evidence type="ECO:0000313" key="1">
    <source>
        <dbReference type="EMBL" id="KAK3730631.1"/>
    </source>
</evidence>